<evidence type="ECO:0000313" key="4">
    <source>
        <dbReference type="Proteomes" id="UP001501074"/>
    </source>
</evidence>
<reference evidence="4" key="1">
    <citation type="journal article" date="2019" name="Int. J. Syst. Evol. Microbiol.">
        <title>The Global Catalogue of Microorganisms (GCM) 10K type strain sequencing project: providing services to taxonomists for standard genome sequencing and annotation.</title>
        <authorList>
            <consortium name="The Broad Institute Genomics Platform"/>
            <consortium name="The Broad Institute Genome Sequencing Center for Infectious Disease"/>
            <person name="Wu L."/>
            <person name="Ma J."/>
        </authorList>
    </citation>
    <scope>NUCLEOTIDE SEQUENCE [LARGE SCALE GENOMIC DNA]</scope>
    <source>
        <strain evidence="4">JCM 16902</strain>
    </source>
</reference>
<dbReference type="PANTHER" id="PTHR46797:SF1">
    <property type="entry name" value="METHYLPHOSPHONATE SYNTHASE"/>
    <property type="match status" value="1"/>
</dbReference>
<dbReference type="EMBL" id="BAAAZO010000002">
    <property type="protein sequence ID" value="GAA3600936.1"/>
    <property type="molecule type" value="Genomic_DNA"/>
</dbReference>
<dbReference type="CDD" id="cd00093">
    <property type="entry name" value="HTH_XRE"/>
    <property type="match status" value="1"/>
</dbReference>
<dbReference type="SUPFAM" id="SSF51182">
    <property type="entry name" value="RmlC-like cupins"/>
    <property type="match status" value="1"/>
</dbReference>
<keyword evidence="1" id="KW-0238">DNA-binding</keyword>
<dbReference type="InterPro" id="IPR011051">
    <property type="entry name" value="RmlC_Cupin_sf"/>
</dbReference>
<dbReference type="PROSITE" id="PS50943">
    <property type="entry name" value="HTH_CROC1"/>
    <property type="match status" value="1"/>
</dbReference>
<dbReference type="InterPro" id="IPR010982">
    <property type="entry name" value="Lambda_DNA-bd_dom_sf"/>
</dbReference>
<dbReference type="InterPro" id="IPR050807">
    <property type="entry name" value="TransReg_Diox_bact_type"/>
</dbReference>
<proteinExistence type="predicted"/>
<evidence type="ECO:0000313" key="3">
    <source>
        <dbReference type="EMBL" id="GAA3600936.1"/>
    </source>
</evidence>
<evidence type="ECO:0000256" key="1">
    <source>
        <dbReference type="ARBA" id="ARBA00023125"/>
    </source>
</evidence>
<dbReference type="Proteomes" id="UP001501074">
    <property type="component" value="Unassembled WGS sequence"/>
</dbReference>
<dbReference type="RefSeq" id="WP_231486322.1">
    <property type="nucleotide sequence ID" value="NZ_BAAAZO010000002.1"/>
</dbReference>
<accession>A0ABP6Z964</accession>
<dbReference type="SUPFAM" id="SSF47413">
    <property type="entry name" value="lambda repressor-like DNA-binding domains"/>
    <property type="match status" value="1"/>
</dbReference>
<dbReference type="CDD" id="cd02209">
    <property type="entry name" value="cupin_XRE_C"/>
    <property type="match status" value="1"/>
</dbReference>
<dbReference type="PANTHER" id="PTHR46797">
    <property type="entry name" value="HTH-TYPE TRANSCRIPTIONAL REGULATOR"/>
    <property type="match status" value="1"/>
</dbReference>
<evidence type="ECO:0000259" key="2">
    <source>
        <dbReference type="PROSITE" id="PS50943"/>
    </source>
</evidence>
<dbReference type="InterPro" id="IPR014710">
    <property type="entry name" value="RmlC-like_jellyroll"/>
</dbReference>
<comment type="caution">
    <text evidence="3">The sequence shown here is derived from an EMBL/GenBank/DDBJ whole genome shotgun (WGS) entry which is preliminary data.</text>
</comment>
<dbReference type="Gene3D" id="1.10.260.40">
    <property type="entry name" value="lambda repressor-like DNA-binding domains"/>
    <property type="match status" value="1"/>
</dbReference>
<dbReference type="InterPro" id="IPR001387">
    <property type="entry name" value="Cro/C1-type_HTH"/>
</dbReference>
<gene>
    <name evidence="3" type="ORF">GCM10022223_15760</name>
</gene>
<dbReference type="SMART" id="SM00530">
    <property type="entry name" value="HTH_XRE"/>
    <property type="match status" value="1"/>
</dbReference>
<name>A0ABP6Z964_9ACTN</name>
<dbReference type="Gene3D" id="2.60.120.10">
    <property type="entry name" value="Jelly Rolls"/>
    <property type="match status" value="1"/>
</dbReference>
<feature type="domain" description="HTH cro/C1-type" evidence="2">
    <location>
        <begin position="19"/>
        <end position="73"/>
    </location>
</feature>
<protein>
    <submittedName>
        <fullName evidence="3">Helix-turn-helix domain-containing protein</fullName>
    </submittedName>
</protein>
<dbReference type="Pfam" id="PF01381">
    <property type="entry name" value="HTH_3"/>
    <property type="match status" value="1"/>
</dbReference>
<sequence length="188" mass="19371">MASISNESGSLAAAIAAQIRLRRTQRGLSAAELARQAGLSKATVSALEAGQANPTVDTLDALAVALRIPLTDLLTRGTDPGPLLLRGTPMPDEGPARELLRRVGGGNSVEMWRLRLPPHTQVDGVAHAPGTTEILMVGSGTVTAGPAADPAMLGPGDLLSFAGDQAHLYRSTDEPVEIVMLMASPTPA</sequence>
<organism evidence="3 4">
    <name type="scientific">Kineosporia mesophila</name>
    <dbReference type="NCBI Taxonomy" id="566012"/>
    <lineage>
        <taxon>Bacteria</taxon>
        <taxon>Bacillati</taxon>
        <taxon>Actinomycetota</taxon>
        <taxon>Actinomycetes</taxon>
        <taxon>Kineosporiales</taxon>
        <taxon>Kineosporiaceae</taxon>
        <taxon>Kineosporia</taxon>
    </lineage>
</organism>
<keyword evidence="4" id="KW-1185">Reference proteome</keyword>